<dbReference type="NCBIfam" id="NF047796">
    <property type="entry name" value="DhDoxPGlucAldDagF"/>
    <property type="match status" value="1"/>
</dbReference>
<organism evidence="1 2">
    <name type="scientific">Fusobacterium ulcerans</name>
    <dbReference type="NCBI Taxonomy" id="861"/>
    <lineage>
        <taxon>Bacteria</taxon>
        <taxon>Fusobacteriati</taxon>
        <taxon>Fusobacteriota</taxon>
        <taxon>Fusobacteriia</taxon>
        <taxon>Fusobacteriales</taxon>
        <taxon>Fusobacteriaceae</taxon>
        <taxon>Fusobacterium</taxon>
    </lineage>
</organism>
<dbReference type="NCBIfam" id="TIGR03581">
    <property type="entry name" value="EF_0839"/>
    <property type="match status" value="1"/>
</dbReference>
<dbReference type="KEGG" id="ful:C4N20_09235"/>
<dbReference type="Pfam" id="PF07071">
    <property type="entry name" value="KDGP_aldolase"/>
    <property type="match status" value="1"/>
</dbReference>
<dbReference type="EMBL" id="LS483487">
    <property type="protein sequence ID" value="SQJ00043.1"/>
    <property type="molecule type" value="Genomic_DNA"/>
</dbReference>
<dbReference type="InterPro" id="IPR013785">
    <property type="entry name" value="Aldolase_TIM"/>
</dbReference>
<sequence length="249" mass="26556">MQTKIKFYKDRVAVNFLAKDKKNGADVFNAIDGYTAIGVLSKQFDTVEEGIEYVKDYMKDVPVVSVGLGAGDPAQFQKAALIAAATDPGHVNQVFTGAAYAAGALKAMKAENTAVNVLMSPTGIVGKVKISTGELSAKEEPAIVDVDTAMAMVLDMRAQGIKYFPMGGLKSKDELKAVAEACARHGVPMMEPSGGVDLSNFKEITKICLDAGVEKVMPHIYGAVIDKESGNTKIEDVKAVYQMVKELLD</sequence>
<dbReference type="Proteomes" id="UP000249008">
    <property type="component" value="Chromosome 1"/>
</dbReference>
<dbReference type="Gene3D" id="3.20.20.70">
    <property type="entry name" value="Aldolase class I"/>
    <property type="match status" value="1"/>
</dbReference>
<reference evidence="1 2" key="1">
    <citation type="submission" date="2018-06" db="EMBL/GenBank/DDBJ databases">
        <authorList>
            <consortium name="Pathogen Informatics"/>
            <person name="Doyle S."/>
        </authorList>
    </citation>
    <scope>NUCLEOTIDE SEQUENCE [LARGE SCALE GENOMIC DNA]</scope>
    <source>
        <strain evidence="1 2">NCTC12112</strain>
    </source>
</reference>
<protein>
    <submittedName>
        <fullName evidence="1">Protein of uncharacterized function (DUF1341)</fullName>
    </submittedName>
</protein>
<dbReference type="GeneID" id="78454993"/>
<evidence type="ECO:0000313" key="2">
    <source>
        <dbReference type="Proteomes" id="UP000249008"/>
    </source>
</evidence>
<evidence type="ECO:0000313" key="1">
    <source>
        <dbReference type="EMBL" id="SQJ00043.1"/>
    </source>
</evidence>
<name>A0AAX2J7P5_9FUSO</name>
<dbReference type="AlphaFoldDB" id="A0AAX2J7P5"/>
<accession>A0AAX2J7P5</accession>
<dbReference type="InterPro" id="IPR010763">
    <property type="entry name" value="DgaF"/>
</dbReference>
<proteinExistence type="predicted"/>
<gene>
    <name evidence="1" type="ORF">NCTC12112_00398</name>
</gene>
<dbReference type="RefSeq" id="WP_005979318.1">
    <property type="nucleotide sequence ID" value="NZ_BAABXY010000001.1"/>
</dbReference>